<dbReference type="EMBL" id="GBXM01030635">
    <property type="protein sequence ID" value="JAH77942.1"/>
    <property type="molecule type" value="Transcribed_RNA"/>
</dbReference>
<accession>A0A0E9VIP4</accession>
<evidence type="ECO:0000313" key="2">
    <source>
        <dbReference type="EMBL" id="JAH77942.1"/>
    </source>
</evidence>
<reference evidence="2" key="2">
    <citation type="journal article" date="2015" name="Fish Shellfish Immunol.">
        <title>Early steps in the European eel (Anguilla anguilla)-Vibrio vulnificus interaction in the gills: Role of the RtxA13 toxin.</title>
        <authorList>
            <person name="Callol A."/>
            <person name="Pajuelo D."/>
            <person name="Ebbesson L."/>
            <person name="Teles M."/>
            <person name="MacKenzie S."/>
            <person name="Amaro C."/>
        </authorList>
    </citation>
    <scope>NUCLEOTIDE SEQUENCE</scope>
</reference>
<reference evidence="2" key="1">
    <citation type="submission" date="2014-11" db="EMBL/GenBank/DDBJ databases">
        <authorList>
            <person name="Amaro Gonzalez C."/>
        </authorList>
    </citation>
    <scope>NUCLEOTIDE SEQUENCE</scope>
</reference>
<sequence length="34" mass="3806">MSTPPDIHSPSVSRTTSSEHDCLFEIHPKKNITL</sequence>
<dbReference type="AlphaFoldDB" id="A0A0E9VIP4"/>
<protein>
    <submittedName>
        <fullName evidence="2">Uncharacterized protein</fullName>
    </submittedName>
</protein>
<proteinExistence type="predicted"/>
<name>A0A0E9VIP4_ANGAN</name>
<organism evidence="2">
    <name type="scientific">Anguilla anguilla</name>
    <name type="common">European freshwater eel</name>
    <name type="synonym">Muraena anguilla</name>
    <dbReference type="NCBI Taxonomy" id="7936"/>
    <lineage>
        <taxon>Eukaryota</taxon>
        <taxon>Metazoa</taxon>
        <taxon>Chordata</taxon>
        <taxon>Craniata</taxon>
        <taxon>Vertebrata</taxon>
        <taxon>Euteleostomi</taxon>
        <taxon>Actinopterygii</taxon>
        <taxon>Neopterygii</taxon>
        <taxon>Teleostei</taxon>
        <taxon>Anguilliformes</taxon>
        <taxon>Anguillidae</taxon>
        <taxon>Anguilla</taxon>
    </lineage>
</organism>
<evidence type="ECO:0000256" key="1">
    <source>
        <dbReference type="SAM" id="MobiDB-lite"/>
    </source>
</evidence>
<feature type="region of interest" description="Disordered" evidence="1">
    <location>
        <begin position="1"/>
        <end position="20"/>
    </location>
</feature>